<dbReference type="Proteomes" id="UP000320496">
    <property type="component" value="Chromosome"/>
</dbReference>
<proteinExistence type="predicted"/>
<gene>
    <name evidence="2" type="ORF">Mal4_21130</name>
</gene>
<sequence>MTSRLSEFIAGPANPANQMNQRKSAETEIVFLCR</sequence>
<dbReference type="EMBL" id="CP036275">
    <property type="protein sequence ID" value="QDU37796.1"/>
    <property type="molecule type" value="Genomic_DNA"/>
</dbReference>
<dbReference type="AlphaFoldDB" id="A0A517Z5N8"/>
<dbReference type="KEGG" id="mri:Mal4_21130"/>
<evidence type="ECO:0000313" key="2">
    <source>
        <dbReference type="EMBL" id="QDU37796.1"/>
    </source>
</evidence>
<reference evidence="2 3" key="1">
    <citation type="submission" date="2019-02" db="EMBL/GenBank/DDBJ databases">
        <title>Deep-cultivation of Planctomycetes and their phenomic and genomic characterization uncovers novel biology.</title>
        <authorList>
            <person name="Wiegand S."/>
            <person name="Jogler M."/>
            <person name="Boedeker C."/>
            <person name="Pinto D."/>
            <person name="Vollmers J."/>
            <person name="Rivas-Marin E."/>
            <person name="Kohn T."/>
            <person name="Peeters S.H."/>
            <person name="Heuer A."/>
            <person name="Rast P."/>
            <person name="Oberbeckmann S."/>
            <person name="Bunk B."/>
            <person name="Jeske O."/>
            <person name="Meyerdierks A."/>
            <person name="Storesund J.E."/>
            <person name="Kallscheuer N."/>
            <person name="Luecker S."/>
            <person name="Lage O.M."/>
            <person name="Pohl T."/>
            <person name="Merkel B.J."/>
            <person name="Hornburger P."/>
            <person name="Mueller R.-W."/>
            <person name="Bruemmer F."/>
            <person name="Labrenz M."/>
            <person name="Spormann A.M."/>
            <person name="Op den Camp H."/>
            <person name="Overmann J."/>
            <person name="Amann R."/>
            <person name="Jetten M.S.M."/>
            <person name="Mascher T."/>
            <person name="Medema M.H."/>
            <person name="Devos D.P."/>
            <person name="Kaster A.-K."/>
            <person name="Ovreas L."/>
            <person name="Rohde M."/>
            <person name="Galperin M.Y."/>
            <person name="Jogler C."/>
        </authorList>
    </citation>
    <scope>NUCLEOTIDE SEQUENCE [LARGE SCALE GENOMIC DNA]</scope>
    <source>
        <strain evidence="2 3">Mal4</strain>
    </source>
</reference>
<evidence type="ECO:0000313" key="3">
    <source>
        <dbReference type="Proteomes" id="UP000320496"/>
    </source>
</evidence>
<organism evidence="2 3">
    <name type="scientific">Maioricimonas rarisocia</name>
    <dbReference type="NCBI Taxonomy" id="2528026"/>
    <lineage>
        <taxon>Bacteria</taxon>
        <taxon>Pseudomonadati</taxon>
        <taxon>Planctomycetota</taxon>
        <taxon>Planctomycetia</taxon>
        <taxon>Planctomycetales</taxon>
        <taxon>Planctomycetaceae</taxon>
        <taxon>Maioricimonas</taxon>
    </lineage>
</organism>
<evidence type="ECO:0000256" key="1">
    <source>
        <dbReference type="SAM" id="MobiDB-lite"/>
    </source>
</evidence>
<feature type="region of interest" description="Disordered" evidence="1">
    <location>
        <begin position="1"/>
        <end position="24"/>
    </location>
</feature>
<keyword evidence="3" id="KW-1185">Reference proteome</keyword>
<name>A0A517Z5N8_9PLAN</name>
<protein>
    <submittedName>
        <fullName evidence="2">Uncharacterized protein</fullName>
    </submittedName>
</protein>
<accession>A0A517Z5N8</accession>